<dbReference type="PANTHER" id="PTHR24223">
    <property type="entry name" value="ATP-BINDING CASSETTE SUB-FAMILY C"/>
    <property type="match status" value="1"/>
</dbReference>
<evidence type="ECO:0000256" key="11">
    <source>
        <dbReference type="SAM" id="MobiDB-lite"/>
    </source>
</evidence>
<feature type="transmembrane region" description="Helical" evidence="12">
    <location>
        <begin position="899"/>
        <end position="922"/>
    </location>
</feature>
<feature type="transmembrane region" description="Helical" evidence="12">
    <location>
        <begin position="102"/>
        <end position="118"/>
    </location>
</feature>
<dbReference type="PANTHER" id="PTHR24223:SF399">
    <property type="entry name" value="ABC TRANSPORTER ATNG"/>
    <property type="match status" value="1"/>
</dbReference>
<proteinExistence type="inferred from homology"/>
<keyword evidence="16" id="KW-1185">Reference proteome</keyword>
<dbReference type="PROSITE" id="PS50929">
    <property type="entry name" value="ABC_TM1F"/>
    <property type="match status" value="2"/>
</dbReference>
<dbReference type="InterPro" id="IPR044746">
    <property type="entry name" value="ABCC_6TM_D1"/>
</dbReference>
<reference evidence="15" key="1">
    <citation type="submission" date="2022-11" db="EMBL/GenBank/DDBJ databases">
        <authorList>
            <person name="Petersen C."/>
        </authorList>
    </citation>
    <scope>NUCLEOTIDE SEQUENCE</scope>
    <source>
        <strain evidence="15">IBT 30069</strain>
    </source>
</reference>
<dbReference type="PROSITE" id="PS51257">
    <property type="entry name" value="PROKAR_LIPOPROTEIN"/>
    <property type="match status" value="1"/>
</dbReference>
<dbReference type="CDD" id="cd18580">
    <property type="entry name" value="ABC_6TM_ABCC_D2"/>
    <property type="match status" value="1"/>
</dbReference>
<feature type="transmembrane region" description="Helical" evidence="12">
    <location>
        <begin position="284"/>
        <end position="302"/>
    </location>
</feature>
<dbReference type="Pfam" id="PF24357">
    <property type="entry name" value="TMD0_ABC"/>
    <property type="match status" value="1"/>
</dbReference>
<gene>
    <name evidence="15" type="ORF">N7456_011850</name>
</gene>
<evidence type="ECO:0000256" key="10">
    <source>
        <dbReference type="ARBA" id="ARBA00023180"/>
    </source>
</evidence>
<evidence type="ECO:0000256" key="4">
    <source>
        <dbReference type="ARBA" id="ARBA00022475"/>
    </source>
</evidence>
<dbReference type="Gene3D" id="3.40.50.300">
    <property type="entry name" value="P-loop containing nucleotide triphosphate hydrolases"/>
    <property type="match status" value="2"/>
</dbReference>
<feature type="domain" description="ABC transporter" evidence="13">
    <location>
        <begin position="1178"/>
        <end position="1416"/>
    </location>
</feature>
<evidence type="ECO:0000259" key="14">
    <source>
        <dbReference type="PROSITE" id="PS50929"/>
    </source>
</evidence>
<dbReference type="FunFam" id="3.40.50.300:FF:002145">
    <property type="entry name" value="ABC transporter (MsbA subfamily)"/>
    <property type="match status" value="1"/>
</dbReference>
<evidence type="ECO:0000256" key="5">
    <source>
        <dbReference type="ARBA" id="ARBA00022692"/>
    </source>
</evidence>
<feature type="transmembrane region" description="Helical" evidence="12">
    <location>
        <begin position="124"/>
        <end position="149"/>
    </location>
</feature>
<sequence length="1434" mass="158489">MALAKETMFGLFPTVAFLLACPLRLRILLRRDKRSRPHITRQIKLAIALVLIATKCALIVAQIVGSQSATRITVASSAINLAAAVGVLVLSWVEDERSVKPSSLLTVYLLFNLFMGLVQTRDSWYIYGNSLISNLSTMDVIFTAVMMILESLEKRKHLIDTYKDLPPESTSGMFNRWFIWWLNDLLLKGSGSLLTLKDLHHLDIALEPTKTARRGMLAWTQRQRPERRFEFSWQMIKTLKGSFALTIIPRLLLVAFTFSQPFIIKAILSWLDSSQSTTAYGKRLVGFTLIIYLGIALSKSIYDQMLYRFVTLFRGTVSLIIYDHALHIPDGALEDRSAIITLMTTDVDRMINCLITLDEIWARSIEVVIGIALLAHQLGWVCLIPLIIVLISSGGSYHISKNIGGRQKAWITAVQHRIAVTRSLLSGIMTVKAAGLSQTFIQLIQKERDTETHQMAKFRWILVWQNMVQNLPWALAPAVTFVIYAVQGNELHVAEAFSSLSIISLLTDPASKLLSAVPSIAAATGSFDRIQSFLLLRTESLHSDGDFVYTNESGVEAYSDIENVRHDSPSNSQQSNPVQRSVVSLEHVNIRPSPSANVVLRDVKLQIQSGVLVIIQGPIGSGKSTLLRAILGQATCYGGSMSVDSHELAFCAQTPWLPSGTIRDVICGPSTSITTTEFDKTWYATVLHACSLNQDLDLLSDGDATIIGHGSGQGLSGGQMHRIALARAVYSRKRLLLLDDVFSALDRKTRGIVMARLLGVDGLLRKINSVIILVTHEVDQLPAAFQLYTISDQRLCDETPADRNVYQLIRPDNVEGDGDQEPPDSGINHKASDISQGNEIDDLRRSSGDYAVYAYYLRHIGLAKASTFIFFVLLNVFASQYSQIWLKEWADRGGGQKGLFVPIYFILSICNTVGNGGYVWAILIMISPFTARRLHYVLLETFLMATPQFLGNIDIGSMLNRFSQDMTLIESDLPVGVLITVSNLFSSIASAALIAIGSTYMAISIPFLVIVVFLLQHFYLKTSRQLRLLDLESRSPLYSHLLDTVEGLATIQAFGWEEDFKHTASERLDVTQRATYMLNCIQRWLNLVLDLVVTAEAFIVVSLAIFLRHSTNVGLLGVSLNSILAFNGSLSSLISGWTQLEISLGSISRVKDFELTVPREGSTGQVKLPIYWPDRGLIQITGLEARYNSEKAVLSNLSLKCLPGQRIGLYGRTGCGKSSLLATLLGALTVTRGSIFIDNIDIATLAPDRVREKLVTIPQTPFIMVGCTIRCNLDPTGAFSDEKIIAALSRVGIWNGLLLERGGLDAEINDILSLSRGEQQLLQLARAMLKIQSSNSRILLIDEGTSSVDFETEAHVQSLLRQDPFRTCTILAVAHRVHAILSYDLVVGLDHGQVVEIGQPVILASQENSMFSSLLHGGEYSLSEVDEGEETLNQ</sequence>
<name>A0A9W9EUN0_9EURO</name>
<keyword evidence="10" id="KW-0325">Glycoprotein</keyword>
<feature type="transmembrane region" description="Helical" evidence="12">
    <location>
        <begin position="855"/>
        <end position="878"/>
    </location>
</feature>
<dbReference type="GO" id="GO:0005886">
    <property type="term" value="C:plasma membrane"/>
    <property type="evidence" value="ECO:0007669"/>
    <property type="project" value="UniProtKB-SubCell"/>
</dbReference>
<comment type="caution">
    <text evidence="15">The sequence shown here is derived from an EMBL/GenBank/DDBJ whole genome shotgun (WGS) entry which is preliminary data.</text>
</comment>
<keyword evidence="5 12" id="KW-0812">Transmembrane</keyword>
<dbReference type="InterPro" id="IPR003593">
    <property type="entry name" value="AAA+_ATPase"/>
</dbReference>
<evidence type="ECO:0000313" key="15">
    <source>
        <dbReference type="EMBL" id="KAJ5088234.1"/>
    </source>
</evidence>
<dbReference type="CDD" id="cd18579">
    <property type="entry name" value="ABC_6TM_ABCC_D1"/>
    <property type="match status" value="1"/>
</dbReference>
<evidence type="ECO:0000256" key="9">
    <source>
        <dbReference type="ARBA" id="ARBA00023136"/>
    </source>
</evidence>
<evidence type="ECO:0000259" key="13">
    <source>
        <dbReference type="PROSITE" id="PS50893"/>
    </source>
</evidence>
<dbReference type="GO" id="GO:0005524">
    <property type="term" value="F:ATP binding"/>
    <property type="evidence" value="ECO:0007669"/>
    <property type="project" value="UniProtKB-KW"/>
</dbReference>
<dbReference type="OrthoDB" id="6500128at2759"/>
<evidence type="ECO:0000256" key="2">
    <source>
        <dbReference type="ARBA" id="ARBA00009726"/>
    </source>
</evidence>
<dbReference type="GO" id="GO:0140359">
    <property type="term" value="F:ABC-type transporter activity"/>
    <property type="evidence" value="ECO:0007669"/>
    <property type="project" value="InterPro"/>
</dbReference>
<comment type="similarity">
    <text evidence="2">Belongs to the ABC transporter superfamily. ABCC family. Conjugate transporter (TC 3.A.1.208) subfamily.</text>
</comment>
<feature type="domain" description="ABC transmembrane type-1" evidence="14">
    <location>
        <begin position="251"/>
        <end position="522"/>
    </location>
</feature>
<dbReference type="Pfam" id="PF00664">
    <property type="entry name" value="ABC_membrane"/>
    <property type="match status" value="2"/>
</dbReference>
<keyword evidence="8 12" id="KW-1133">Transmembrane helix</keyword>
<dbReference type="Pfam" id="PF00005">
    <property type="entry name" value="ABC_tran"/>
    <property type="match status" value="2"/>
</dbReference>
<feature type="domain" description="ABC transporter" evidence="13">
    <location>
        <begin position="585"/>
        <end position="834"/>
    </location>
</feature>
<evidence type="ECO:0000256" key="6">
    <source>
        <dbReference type="ARBA" id="ARBA00022741"/>
    </source>
</evidence>
<feature type="transmembrane region" description="Helical" evidence="12">
    <location>
        <begin position="1087"/>
        <end position="1107"/>
    </location>
</feature>
<dbReference type="InterPro" id="IPR056227">
    <property type="entry name" value="TMD0_ABC"/>
</dbReference>
<feature type="transmembrane region" description="Helical" evidence="12">
    <location>
        <begin position="45"/>
        <end position="65"/>
    </location>
</feature>
<protein>
    <submittedName>
        <fullName evidence="15">Multidrug resistance-associated protein</fullName>
    </submittedName>
</protein>
<feature type="transmembrane region" description="Helical" evidence="12">
    <location>
        <begin position="367"/>
        <end position="391"/>
    </location>
</feature>
<reference evidence="15" key="2">
    <citation type="journal article" date="2023" name="IMA Fungus">
        <title>Comparative genomic study of the Penicillium genus elucidates a diverse pangenome and 15 lateral gene transfer events.</title>
        <authorList>
            <person name="Petersen C."/>
            <person name="Sorensen T."/>
            <person name="Nielsen M.R."/>
            <person name="Sondergaard T.E."/>
            <person name="Sorensen J.L."/>
            <person name="Fitzpatrick D.A."/>
            <person name="Frisvad J.C."/>
            <person name="Nielsen K.L."/>
        </authorList>
    </citation>
    <scope>NUCLEOTIDE SEQUENCE</scope>
    <source>
        <strain evidence="15">IBT 30069</strain>
    </source>
</reference>
<feature type="transmembrane region" description="Helical" evidence="12">
    <location>
        <begin position="71"/>
        <end position="90"/>
    </location>
</feature>
<dbReference type="Proteomes" id="UP001149165">
    <property type="component" value="Unassembled WGS sequence"/>
</dbReference>
<dbReference type="InterPro" id="IPR027417">
    <property type="entry name" value="P-loop_NTPase"/>
</dbReference>
<dbReference type="InterPro" id="IPR011527">
    <property type="entry name" value="ABC1_TM_dom"/>
</dbReference>
<dbReference type="EMBL" id="JAPQKH010000007">
    <property type="protein sequence ID" value="KAJ5088234.1"/>
    <property type="molecule type" value="Genomic_DNA"/>
</dbReference>
<dbReference type="GO" id="GO:0016887">
    <property type="term" value="F:ATP hydrolysis activity"/>
    <property type="evidence" value="ECO:0007669"/>
    <property type="project" value="InterPro"/>
</dbReference>
<dbReference type="InterPro" id="IPR050173">
    <property type="entry name" value="ABC_transporter_C-like"/>
</dbReference>
<dbReference type="InterPro" id="IPR044726">
    <property type="entry name" value="ABCC_6TM_D2"/>
</dbReference>
<keyword evidence="3" id="KW-0813">Transport</keyword>
<dbReference type="InterPro" id="IPR036640">
    <property type="entry name" value="ABC1_TM_sf"/>
</dbReference>
<evidence type="ECO:0000256" key="3">
    <source>
        <dbReference type="ARBA" id="ARBA00022448"/>
    </source>
</evidence>
<keyword evidence="9 12" id="KW-0472">Membrane</keyword>
<dbReference type="PROSITE" id="PS50893">
    <property type="entry name" value="ABC_TRANSPORTER_2"/>
    <property type="match status" value="2"/>
</dbReference>
<feature type="transmembrane region" description="Helical" evidence="12">
    <location>
        <begin position="6"/>
        <end position="25"/>
    </location>
</feature>
<feature type="region of interest" description="Disordered" evidence="11">
    <location>
        <begin position="812"/>
        <end position="833"/>
    </location>
</feature>
<feature type="transmembrane region" description="Helical" evidence="12">
    <location>
        <begin position="1000"/>
        <end position="1020"/>
    </location>
</feature>
<keyword evidence="7" id="KW-0067">ATP-binding</keyword>
<evidence type="ECO:0000256" key="12">
    <source>
        <dbReference type="SAM" id="Phobius"/>
    </source>
</evidence>
<evidence type="ECO:0000313" key="16">
    <source>
        <dbReference type="Proteomes" id="UP001149165"/>
    </source>
</evidence>
<keyword evidence="6" id="KW-0547">Nucleotide-binding</keyword>
<dbReference type="SMART" id="SM00382">
    <property type="entry name" value="AAA"/>
    <property type="match status" value="2"/>
</dbReference>
<dbReference type="SUPFAM" id="SSF52540">
    <property type="entry name" value="P-loop containing nucleoside triphosphate hydrolases"/>
    <property type="match status" value="2"/>
</dbReference>
<evidence type="ECO:0000256" key="7">
    <source>
        <dbReference type="ARBA" id="ARBA00022840"/>
    </source>
</evidence>
<comment type="subcellular location">
    <subcellularLocation>
        <location evidence="1">Cell membrane</location>
        <topology evidence="1">Multi-pass membrane protein</topology>
    </subcellularLocation>
</comment>
<feature type="domain" description="ABC transmembrane type-1" evidence="14">
    <location>
        <begin position="869"/>
        <end position="1141"/>
    </location>
</feature>
<accession>A0A9W9EUN0</accession>
<dbReference type="InterPro" id="IPR003439">
    <property type="entry name" value="ABC_transporter-like_ATP-bd"/>
</dbReference>
<feature type="transmembrane region" description="Helical" evidence="12">
    <location>
        <begin position="243"/>
        <end position="264"/>
    </location>
</feature>
<dbReference type="SUPFAM" id="SSF90123">
    <property type="entry name" value="ABC transporter transmembrane region"/>
    <property type="match status" value="2"/>
</dbReference>
<dbReference type="Gene3D" id="1.20.1560.10">
    <property type="entry name" value="ABC transporter type 1, transmembrane domain"/>
    <property type="match status" value="2"/>
</dbReference>
<organism evidence="15 16">
    <name type="scientific">Penicillium angulare</name>
    <dbReference type="NCBI Taxonomy" id="116970"/>
    <lineage>
        <taxon>Eukaryota</taxon>
        <taxon>Fungi</taxon>
        <taxon>Dikarya</taxon>
        <taxon>Ascomycota</taxon>
        <taxon>Pezizomycotina</taxon>
        <taxon>Eurotiomycetes</taxon>
        <taxon>Eurotiomycetidae</taxon>
        <taxon>Eurotiales</taxon>
        <taxon>Aspergillaceae</taxon>
        <taxon>Penicillium</taxon>
    </lineage>
</organism>
<evidence type="ECO:0000256" key="8">
    <source>
        <dbReference type="ARBA" id="ARBA00022989"/>
    </source>
</evidence>
<keyword evidence="4" id="KW-1003">Cell membrane</keyword>
<evidence type="ECO:0000256" key="1">
    <source>
        <dbReference type="ARBA" id="ARBA00004651"/>
    </source>
</evidence>
<dbReference type="FunFam" id="1.20.1560.10:FF:000066">
    <property type="entry name" value="ABC multidrug transporter (Eurofung)"/>
    <property type="match status" value="1"/>
</dbReference>